<accession>A0A7I9VIK8</accession>
<keyword evidence="1" id="KW-0472">Membrane</keyword>
<evidence type="ECO:0000256" key="2">
    <source>
        <dbReference type="SAM" id="SignalP"/>
    </source>
</evidence>
<reference evidence="4" key="1">
    <citation type="journal article" date="2020" name="Appl. Environ. Microbiol.">
        <title>Diazotrophic Anaeromyxobacter Isolates from Soils.</title>
        <authorList>
            <person name="Masuda Y."/>
            <person name="Yamanaka H."/>
            <person name="Xu Z.X."/>
            <person name="Shiratori Y."/>
            <person name="Aono T."/>
            <person name="Amachi S."/>
            <person name="Senoo K."/>
            <person name="Itoh H."/>
        </authorList>
    </citation>
    <scope>NUCLEOTIDE SEQUENCE [LARGE SCALE GENOMIC DNA]</scope>
    <source>
        <strain evidence="4">R267</strain>
    </source>
</reference>
<gene>
    <name evidence="3" type="ORF">AMYX_09830</name>
</gene>
<evidence type="ECO:0000313" key="3">
    <source>
        <dbReference type="EMBL" id="GEJ56242.1"/>
    </source>
</evidence>
<organism evidence="3 4">
    <name type="scientific">Anaeromyxobacter diazotrophicus</name>
    <dbReference type="NCBI Taxonomy" id="2590199"/>
    <lineage>
        <taxon>Bacteria</taxon>
        <taxon>Pseudomonadati</taxon>
        <taxon>Myxococcota</taxon>
        <taxon>Myxococcia</taxon>
        <taxon>Myxococcales</taxon>
        <taxon>Cystobacterineae</taxon>
        <taxon>Anaeromyxobacteraceae</taxon>
        <taxon>Anaeromyxobacter</taxon>
    </lineage>
</organism>
<keyword evidence="1" id="KW-1133">Transmembrane helix</keyword>
<keyword evidence="2" id="KW-0732">Signal</keyword>
<name>A0A7I9VIK8_9BACT</name>
<protein>
    <submittedName>
        <fullName evidence="3">Uncharacterized protein</fullName>
    </submittedName>
</protein>
<sequence length="125" mass="13847">MRIERTQRWLLLSLLVLVAAPARASTWTVKDTVIEAAGATLHLLDMSQTLRISADPRYVENNPILGRRPAAATVTGYFVGTLLLHVTVARLLPQPYRTMWQLAWIGVEGGCVANNVRAGIQFRLP</sequence>
<feature type="chain" id="PRO_5029494099" evidence="2">
    <location>
        <begin position="25"/>
        <end position="125"/>
    </location>
</feature>
<feature type="signal peptide" evidence="2">
    <location>
        <begin position="1"/>
        <end position="24"/>
    </location>
</feature>
<feature type="transmembrane region" description="Helical" evidence="1">
    <location>
        <begin position="70"/>
        <end position="92"/>
    </location>
</feature>
<proteinExistence type="predicted"/>
<dbReference type="Proteomes" id="UP000503640">
    <property type="component" value="Unassembled WGS sequence"/>
</dbReference>
<dbReference type="RefSeq" id="WP_176063534.1">
    <property type="nucleotide sequence ID" value="NZ_BJTG01000002.1"/>
</dbReference>
<keyword evidence="4" id="KW-1185">Reference proteome</keyword>
<comment type="caution">
    <text evidence="3">The sequence shown here is derived from an EMBL/GenBank/DDBJ whole genome shotgun (WGS) entry which is preliminary data.</text>
</comment>
<dbReference type="AlphaFoldDB" id="A0A7I9VIK8"/>
<dbReference type="EMBL" id="BJTG01000002">
    <property type="protein sequence ID" value="GEJ56242.1"/>
    <property type="molecule type" value="Genomic_DNA"/>
</dbReference>
<evidence type="ECO:0000313" key="4">
    <source>
        <dbReference type="Proteomes" id="UP000503640"/>
    </source>
</evidence>
<evidence type="ECO:0000256" key="1">
    <source>
        <dbReference type="SAM" id="Phobius"/>
    </source>
</evidence>
<keyword evidence="1" id="KW-0812">Transmembrane</keyword>